<name>A0ABW5IKN9_9BACT</name>
<dbReference type="Pfam" id="PF02698">
    <property type="entry name" value="DUF218"/>
    <property type="match status" value="1"/>
</dbReference>
<evidence type="ECO:0000259" key="2">
    <source>
        <dbReference type="Pfam" id="PF02698"/>
    </source>
</evidence>
<dbReference type="InterPro" id="IPR051599">
    <property type="entry name" value="Cell_Envelope_Assoc"/>
</dbReference>
<feature type="transmembrane region" description="Helical" evidence="1">
    <location>
        <begin position="12"/>
        <end position="29"/>
    </location>
</feature>
<reference evidence="4" key="1">
    <citation type="journal article" date="2019" name="Int. J. Syst. Evol. Microbiol.">
        <title>The Global Catalogue of Microorganisms (GCM) 10K type strain sequencing project: providing services to taxonomists for standard genome sequencing and annotation.</title>
        <authorList>
            <consortium name="The Broad Institute Genomics Platform"/>
            <consortium name="The Broad Institute Genome Sequencing Center for Infectious Disease"/>
            <person name="Wu L."/>
            <person name="Ma J."/>
        </authorList>
    </citation>
    <scope>NUCLEOTIDE SEQUENCE [LARGE SCALE GENOMIC DNA]</scope>
    <source>
        <strain evidence="4">KCTC 42498</strain>
    </source>
</reference>
<comment type="caution">
    <text evidence="3">The sequence shown here is derived from an EMBL/GenBank/DDBJ whole genome shotgun (WGS) entry which is preliminary data.</text>
</comment>
<accession>A0ABW5IKN9</accession>
<keyword evidence="4" id="KW-1185">Reference proteome</keyword>
<dbReference type="Proteomes" id="UP001597544">
    <property type="component" value="Unassembled WGS sequence"/>
</dbReference>
<proteinExistence type="predicted"/>
<dbReference type="PANTHER" id="PTHR30336:SF4">
    <property type="entry name" value="ENVELOPE BIOGENESIS FACTOR ELYC"/>
    <property type="match status" value="1"/>
</dbReference>
<dbReference type="EMBL" id="JBHULU010000009">
    <property type="protein sequence ID" value="MFD2513543.1"/>
    <property type="molecule type" value="Genomic_DNA"/>
</dbReference>
<protein>
    <submittedName>
        <fullName evidence="3">YdcF family protein</fullName>
    </submittedName>
</protein>
<dbReference type="PANTHER" id="PTHR30336">
    <property type="entry name" value="INNER MEMBRANE PROTEIN, PROBABLE PERMEASE"/>
    <property type="match status" value="1"/>
</dbReference>
<evidence type="ECO:0000313" key="3">
    <source>
        <dbReference type="EMBL" id="MFD2513543.1"/>
    </source>
</evidence>
<keyword evidence="1" id="KW-0812">Transmembrane</keyword>
<gene>
    <name evidence="3" type="ORF">ACFSRY_06675</name>
</gene>
<evidence type="ECO:0000313" key="4">
    <source>
        <dbReference type="Proteomes" id="UP001597544"/>
    </source>
</evidence>
<organism evidence="3 4">
    <name type="scientific">Pontibacter locisalis</name>
    <dbReference type="NCBI Taxonomy" id="1719035"/>
    <lineage>
        <taxon>Bacteria</taxon>
        <taxon>Pseudomonadati</taxon>
        <taxon>Bacteroidota</taxon>
        <taxon>Cytophagia</taxon>
        <taxon>Cytophagales</taxon>
        <taxon>Hymenobacteraceae</taxon>
        <taxon>Pontibacter</taxon>
    </lineage>
</organism>
<sequence>MFFILSKTLHFLLMPYIWVIVLMLLALFLKSQKWKRISLISSLAILIVLSNPLLSNEAWRAWEVKPMPVKDVVDYDVAVILTGVTSYREDVPDRIHTSKGSDRFLHPLQLYRMGKVKKFLVTGGSGYILKDRIPEADQIKEILLLAGVPETDIITESNSRNTRENALHTAQQLQRHPEWKKVLLVTSAFHMRRAAACFSKAGVKADSFTADFYGYERRFTPDELIIPNIASFSSWHLLIHEVTGFVVYKILGYC</sequence>
<keyword evidence="1" id="KW-0472">Membrane</keyword>
<dbReference type="InterPro" id="IPR003848">
    <property type="entry name" value="DUF218"/>
</dbReference>
<dbReference type="InterPro" id="IPR014729">
    <property type="entry name" value="Rossmann-like_a/b/a_fold"/>
</dbReference>
<dbReference type="CDD" id="cd06259">
    <property type="entry name" value="YdcF-like"/>
    <property type="match status" value="1"/>
</dbReference>
<dbReference type="RefSeq" id="WP_377504306.1">
    <property type="nucleotide sequence ID" value="NZ_JBHULU010000009.1"/>
</dbReference>
<evidence type="ECO:0000256" key="1">
    <source>
        <dbReference type="SAM" id="Phobius"/>
    </source>
</evidence>
<dbReference type="Gene3D" id="3.40.50.620">
    <property type="entry name" value="HUPs"/>
    <property type="match status" value="1"/>
</dbReference>
<feature type="domain" description="DUF218" evidence="2">
    <location>
        <begin position="76"/>
        <end position="244"/>
    </location>
</feature>
<keyword evidence="1" id="KW-1133">Transmembrane helix</keyword>